<dbReference type="RefSeq" id="WP_379709041.1">
    <property type="nucleotide sequence ID" value="NZ_JBHSCZ010000002.1"/>
</dbReference>
<protein>
    <submittedName>
        <fullName evidence="2">Uncharacterized protein</fullName>
    </submittedName>
</protein>
<dbReference type="EMBL" id="JBHSCZ010000002">
    <property type="protein sequence ID" value="MFC4263015.1"/>
    <property type="molecule type" value="Genomic_DNA"/>
</dbReference>
<gene>
    <name evidence="2" type="ORF">ACFOWM_09010</name>
</gene>
<evidence type="ECO:0000313" key="2">
    <source>
        <dbReference type="EMBL" id="MFC4263015.1"/>
    </source>
</evidence>
<dbReference type="Proteomes" id="UP001595907">
    <property type="component" value="Unassembled WGS sequence"/>
</dbReference>
<feature type="chain" id="PRO_5045062411" evidence="1">
    <location>
        <begin position="21"/>
        <end position="235"/>
    </location>
</feature>
<feature type="signal peptide" evidence="1">
    <location>
        <begin position="1"/>
        <end position="20"/>
    </location>
</feature>
<sequence length="235" mass="27211">MNTKTFLLYCCLFTATTLQAQQKWFSVFTDSAKLLKTANPITTQFKKDIKKLQPNIRFNTDNIINTSPYLIYYGLNDHVNLPLWSQVIPPIKQFFTGVGGSPQEGEKIFGLFFNGFYLIHEYGHALQYMVDSAHTQLGYSNEYLANTIAILWWRKNGKQAQLKACYDYAKKIYKQLPNPVPAGEDVATYFTKNYEKAASDPNVYGFMQWGQFITIYEDKSLPNFDTYIKNYLKKL</sequence>
<evidence type="ECO:0000313" key="3">
    <source>
        <dbReference type="Proteomes" id="UP001595907"/>
    </source>
</evidence>
<organism evidence="2 3">
    <name type="scientific">Ferruginibacter yonginensis</name>
    <dbReference type="NCBI Taxonomy" id="1310416"/>
    <lineage>
        <taxon>Bacteria</taxon>
        <taxon>Pseudomonadati</taxon>
        <taxon>Bacteroidota</taxon>
        <taxon>Chitinophagia</taxon>
        <taxon>Chitinophagales</taxon>
        <taxon>Chitinophagaceae</taxon>
        <taxon>Ferruginibacter</taxon>
    </lineage>
</organism>
<evidence type="ECO:0000256" key="1">
    <source>
        <dbReference type="SAM" id="SignalP"/>
    </source>
</evidence>
<name>A0ABV8QRY0_9BACT</name>
<keyword evidence="3" id="KW-1185">Reference proteome</keyword>
<accession>A0ABV8QRY0</accession>
<keyword evidence="1" id="KW-0732">Signal</keyword>
<reference evidence="3" key="1">
    <citation type="journal article" date="2019" name="Int. J. Syst. Evol. Microbiol.">
        <title>The Global Catalogue of Microorganisms (GCM) 10K type strain sequencing project: providing services to taxonomists for standard genome sequencing and annotation.</title>
        <authorList>
            <consortium name="The Broad Institute Genomics Platform"/>
            <consortium name="The Broad Institute Genome Sequencing Center for Infectious Disease"/>
            <person name="Wu L."/>
            <person name="Ma J."/>
        </authorList>
    </citation>
    <scope>NUCLEOTIDE SEQUENCE [LARGE SCALE GENOMIC DNA]</scope>
    <source>
        <strain evidence="3">CECT 8289</strain>
    </source>
</reference>
<comment type="caution">
    <text evidence="2">The sequence shown here is derived from an EMBL/GenBank/DDBJ whole genome shotgun (WGS) entry which is preliminary data.</text>
</comment>
<proteinExistence type="predicted"/>